<dbReference type="PANTHER" id="PTHR30115">
    <property type="entry name" value="NITROGEN REGULATORY PROTEIN P-II"/>
    <property type="match status" value="1"/>
</dbReference>
<dbReference type="GO" id="GO:0005524">
    <property type="term" value="F:ATP binding"/>
    <property type="evidence" value="ECO:0007669"/>
    <property type="project" value="TreeGrafter"/>
</dbReference>
<dbReference type="InterPro" id="IPR002187">
    <property type="entry name" value="N-reg_PII"/>
</dbReference>
<dbReference type="PROSITE" id="PS51343">
    <property type="entry name" value="PII_GLNB_DOM"/>
    <property type="match status" value="1"/>
</dbReference>
<comment type="similarity">
    <text evidence="5">Belongs to the P(II) protein family.</text>
</comment>
<dbReference type="PROSITE" id="PS00638">
    <property type="entry name" value="PII_GLNB_CTER"/>
    <property type="match status" value="1"/>
</dbReference>
<dbReference type="GO" id="GO:0030234">
    <property type="term" value="F:enzyme regulator activity"/>
    <property type="evidence" value="ECO:0007669"/>
    <property type="project" value="InterPro"/>
</dbReference>
<sequence>MKMIRAIVRPEKSETVAEKLAETGLVSMTKMHVFGRGKGKGLQVGDIRYDELPKVMLLMVVPDEAVEKAVDIIIETGKTGYVGDGKIFISPVEAAYTVRTGEAGL</sequence>
<dbReference type="AlphaFoldDB" id="A0A348ALS7"/>
<reference evidence="6 7" key="1">
    <citation type="journal article" date="2018" name="Int. J. Syst. Evol. Microbiol.">
        <title>Methylomusa anaerophila gen. nov., sp. nov., an anaerobic methanol-utilizing bacterium isolated from a microbial fuel cell.</title>
        <authorList>
            <person name="Amano N."/>
            <person name="Yamamuro A."/>
            <person name="Miyahara M."/>
            <person name="Kouzuma A."/>
            <person name="Abe T."/>
            <person name="Watanabe K."/>
        </authorList>
    </citation>
    <scope>NUCLEOTIDE SEQUENCE [LARGE SCALE GENOMIC DNA]</scope>
    <source>
        <strain evidence="6 7">MMFC1</strain>
    </source>
</reference>
<comment type="function">
    <text evidence="1">Could be involved in the regulation of nitrogen fixation.</text>
</comment>
<evidence type="ECO:0000313" key="6">
    <source>
        <dbReference type="EMBL" id="BBB92025.1"/>
    </source>
</evidence>
<evidence type="ECO:0000256" key="3">
    <source>
        <dbReference type="ARBA" id="ARBA00023163"/>
    </source>
</evidence>
<dbReference type="Gene3D" id="3.30.70.120">
    <property type="match status" value="1"/>
</dbReference>
<keyword evidence="2" id="KW-0805">Transcription regulation</keyword>
<evidence type="ECO:0000256" key="5">
    <source>
        <dbReference type="RuleBase" id="RU003936"/>
    </source>
</evidence>
<keyword evidence="3" id="KW-0804">Transcription</keyword>
<organism evidence="6 7">
    <name type="scientific">Methylomusa anaerophila</name>
    <dbReference type="NCBI Taxonomy" id="1930071"/>
    <lineage>
        <taxon>Bacteria</taxon>
        <taxon>Bacillati</taxon>
        <taxon>Bacillota</taxon>
        <taxon>Negativicutes</taxon>
        <taxon>Selenomonadales</taxon>
        <taxon>Sporomusaceae</taxon>
        <taxon>Methylomusa</taxon>
    </lineage>
</organism>
<dbReference type="InterPro" id="IPR011322">
    <property type="entry name" value="N-reg_PII-like_a/b"/>
</dbReference>
<protein>
    <submittedName>
        <fullName evidence="6">Nitrogen regulatory protein P-II 1</fullName>
    </submittedName>
</protein>
<gene>
    <name evidence="6" type="primary">glnB_4</name>
    <name evidence="6" type="ORF">MAMMFC1_02710</name>
</gene>
<dbReference type="PANTHER" id="PTHR30115:SF13">
    <property type="entry name" value="PII-LIKE PROTEIN GLNBI"/>
    <property type="match status" value="1"/>
</dbReference>
<evidence type="ECO:0000256" key="2">
    <source>
        <dbReference type="ARBA" id="ARBA00023015"/>
    </source>
</evidence>
<dbReference type="InterPro" id="IPR015867">
    <property type="entry name" value="N-reg_PII/ATP_PRibTrfase_C"/>
</dbReference>
<keyword evidence="4" id="KW-0535">Nitrogen fixation</keyword>
<dbReference type="OrthoDB" id="9814202at2"/>
<keyword evidence="7" id="KW-1185">Reference proteome</keyword>
<accession>A0A348ALS7</accession>
<dbReference type="Pfam" id="PF00543">
    <property type="entry name" value="P-II"/>
    <property type="match status" value="1"/>
</dbReference>
<dbReference type="KEGG" id="mana:MAMMFC1_02710"/>
<dbReference type="Proteomes" id="UP000276437">
    <property type="component" value="Chromosome"/>
</dbReference>
<proteinExistence type="inferred from homology"/>
<dbReference type="PRINTS" id="PR00340">
    <property type="entry name" value="PIIGLNB"/>
</dbReference>
<dbReference type="RefSeq" id="WP_126308972.1">
    <property type="nucleotide sequence ID" value="NZ_AP018449.1"/>
</dbReference>
<dbReference type="SUPFAM" id="SSF54913">
    <property type="entry name" value="GlnB-like"/>
    <property type="match status" value="1"/>
</dbReference>
<evidence type="ECO:0000256" key="1">
    <source>
        <dbReference type="ARBA" id="ARBA00002440"/>
    </source>
</evidence>
<dbReference type="InterPro" id="IPR017918">
    <property type="entry name" value="N-reg_PII_CS"/>
</dbReference>
<dbReference type="GO" id="GO:0005829">
    <property type="term" value="C:cytosol"/>
    <property type="evidence" value="ECO:0007669"/>
    <property type="project" value="TreeGrafter"/>
</dbReference>
<evidence type="ECO:0000313" key="7">
    <source>
        <dbReference type="Proteomes" id="UP000276437"/>
    </source>
</evidence>
<name>A0A348ALS7_9FIRM</name>
<dbReference type="EMBL" id="AP018449">
    <property type="protein sequence ID" value="BBB92025.1"/>
    <property type="molecule type" value="Genomic_DNA"/>
</dbReference>
<dbReference type="GO" id="GO:0006808">
    <property type="term" value="P:regulation of nitrogen utilization"/>
    <property type="evidence" value="ECO:0007669"/>
    <property type="project" value="InterPro"/>
</dbReference>
<dbReference type="SMART" id="SM00938">
    <property type="entry name" value="P-II"/>
    <property type="match status" value="1"/>
</dbReference>
<evidence type="ECO:0000256" key="4">
    <source>
        <dbReference type="ARBA" id="ARBA00023231"/>
    </source>
</evidence>